<proteinExistence type="inferred from homology"/>
<evidence type="ECO:0000313" key="6">
    <source>
        <dbReference type="Proteomes" id="UP000807469"/>
    </source>
</evidence>
<comment type="similarity">
    <text evidence="1">Belongs to the short-chain dehydrogenases/reductases (SDR) family.</text>
</comment>
<dbReference type="PANTHER" id="PTHR24321:SF8">
    <property type="entry name" value="ESTRADIOL 17-BETA-DEHYDROGENASE 8-RELATED"/>
    <property type="match status" value="1"/>
</dbReference>
<dbReference type="CDD" id="cd05233">
    <property type="entry name" value="SDR_c"/>
    <property type="match status" value="1"/>
</dbReference>
<evidence type="ECO:0000256" key="4">
    <source>
        <dbReference type="SAM" id="SignalP"/>
    </source>
</evidence>
<protein>
    <submittedName>
        <fullName evidence="5">Short-chain alcohol dehydrogenase like protein</fullName>
    </submittedName>
</protein>
<evidence type="ECO:0000256" key="3">
    <source>
        <dbReference type="ARBA" id="ARBA00023002"/>
    </source>
</evidence>
<keyword evidence="4" id="KW-0732">Signal</keyword>
<dbReference type="InterPro" id="IPR036291">
    <property type="entry name" value="NAD(P)-bd_dom_sf"/>
</dbReference>
<dbReference type="PRINTS" id="PR00081">
    <property type="entry name" value="GDHRDH"/>
</dbReference>
<dbReference type="PROSITE" id="PS00061">
    <property type="entry name" value="ADH_SHORT"/>
    <property type="match status" value="1"/>
</dbReference>
<dbReference type="InterPro" id="IPR002347">
    <property type="entry name" value="SDR_fam"/>
</dbReference>
<dbReference type="EMBL" id="MU155167">
    <property type="protein sequence ID" value="KAF9482290.1"/>
    <property type="molecule type" value="Genomic_DNA"/>
</dbReference>
<dbReference type="OrthoDB" id="1888931at2759"/>
<feature type="signal peptide" evidence="4">
    <location>
        <begin position="1"/>
        <end position="15"/>
    </location>
</feature>
<accession>A0A9P6D3N9</accession>
<dbReference type="InterPro" id="IPR020904">
    <property type="entry name" value="Sc_DH/Rdtase_CS"/>
</dbReference>
<dbReference type="FunFam" id="3.40.50.720:FF:000084">
    <property type="entry name" value="Short-chain dehydrogenase reductase"/>
    <property type="match status" value="1"/>
</dbReference>
<dbReference type="Proteomes" id="UP000807469">
    <property type="component" value="Unassembled WGS sequence"/>
</dbReference>
<keyword evidence="6" id="KW-1185">Reference proteome</keyword>
<dbReference type="Pfam" id="PF13561">
    <property type="entry name" value="adh_short_C2"/>
    <property type="match status" value="1"/>
</dbReference>
<name>A0A9P6D3N9_9AGAR</name>
<gene>
    <name evidence="5" type="ORF">BDN70DRAFT_930126</name>
</gene>
<dbReference type="PANTHER" id="PTHR24321">
    <property type="entry name" value="DEHYDROGENASES, SHORT CHAIN"/>
    <property type="match status" value="1"/>
</dbReference>
<evidence type="ECO:0000313" key="5">
    <source>
        <dbReference type="EMBL" id="KAF9482290.1"/>
    </source>
</evidence>
<feature type="chain" id="PRO_5040121560" evidence="4">
    <location>
        <begin position="16"/>
        <end position="243"/>
    </location>
</feature>
<keyword evidence="3" id="KW-0560">Oxidoreductase</keyword>
<sequence length="243" mass="25600">MPSILLLGGIGLATARGFLQANIEGLLLVDQSHEMLQKALSTFSLGDQQRCETLVADVSSEAECIYAEKALGLWGRLDIAVLNAGICLPTASILDTEIEAWDKIMSVNARGVFLGLKHCAKAMLPKSRGSIIIVSSQLGLQGSPGLSAYGASKWAVRGLALTAAEELTPLGIRVNSVCPGPIMTPLIDVFGKESIPKMEQATLMNRMGKPEEIANAIIYLASDGSSFCSGTTLKVDGGYAKFG</sequence>
<evidence type="ECO:0000256" key="1">
    <source>
        <dbReference type="ARBA" id="ARBA00006484"/>
    </source>
</evidence>
<dbReference type="SUPFAM" id="SSF51735">
    <property type="entry name" value="NAD(P)-binding Rossmann-fold domains"/>
    <property type="match status" value="1"/>
</dbReference>
<organism evidence="5 6">
    <name type="scientific">Pholiota conissans</name>
    <dbReference type="NCBI Taxonomy" id="109636"/>
    <lineage>
        <taxon>Eukaryota</taxon>
        <taxon>Fungi</taxon>
        <taxon>Dikarya</taxon>
        <taxon>Basidiomycota</taxon>
        <taxon>Agaricomycotina</taxon>
        <taxon>Agaricomycetes</taxon>
        <taxon>Agaricomycetidae</taxon>
        <taxon>Agaricales</taxon>
        <taxon>Agaricineae</taxon>
        <taxon>Strophariaceae</taxon>
        <taxon>Pholiota</taxon>
    </lineage>
</organism>
<dbReference type="GO" id="GO:0016491">
    <property type="term" value="F:oxidoreductase activity"/>
    <property type="evidence" value="ECO:0007669"/>
    <property type="project" value="UniProtKB-KW"/>
</dbReference>
<keyword evidence="2" id="KW-0521">NADP</keyword>
<dbReference type="Gene3D" id="3.40.50.720">
    <property type="entry name" value="NAD(P)-binding Rossmann-like Domain"/>
    <property type="match status" value="1"/>
</dbReference>
<evidence type="ECO:0000256" key="2">
    <source>
        <dbReference type="ARBA" id="ARBA00022857"/>
    </source>
</evidence>
<reference evidence="5" key="1">
    <citation type="submission" date="2020-11" db="EMBL/GenBank/DDBJ databases">
        <authorList>
            <consortium name="DOE Joint Genome Institute"/>
            <person name="Ahrendt S."/>
            <person name="Riley R."/>
            <person name="Andreopoulos W."/>
            <person name="Labutti K."/>
            <person name="Pangilinan J."/>
            <person name="Ruiz-Duenas F.J."/>
            <person name="Barrasa J.M."/>
            <person name="Sanchez-Garcia M."/>
            <person name="Camarero S."/>
            <person name="Miyauchi S."/>
            <person name="Serrano A."/>
            <person name="Linde D."/>
            <person name="Babiker R."/>
            <person name="Drula E."/>
            <person name="Ayuso-Fernandez I."/>
            <person name="Pacheco R."/>
            <person name="Padilla G."/>
            <person name="Ferreira P."/>
            <person name="Barriuso J."/>
            <person name="Kellner H."/>
            <person name="Castanera R."/>
            <person name="Alfaro M."/>
            <person name="Ramirez L."/>
            <person name="Pisabarro A.G."/>
            <person name="Kuo A."/>
            <person name="Tritt A."/>
            <person name="Lipzen A."/>
            <person name="He G."/>
            <person name="Yan M."/>
            <person name="Ng V."/>
            <person name="Cullen D."/>
            <person name="Martin F."/>
            <person name="Rosso M.-N."/>
            <person name="Henrissat B."/>
            <person name="Hibbett D."/>
            <person name="Martinez A.T."/>
            <person name="Grigoriev I.V."/>
        </authorList>
    </citation>
    <scope>NUCLEOTIDE SEQUENCE</scope>
    <source>
        <strain evidence="5">CIRM-BRFM 674</strain>
    </source>
</reference>
<dbReference type="AlphaFoldDB" id="A0A9P6D3N9"/>
<dbReference type="PRINTS" id="PR00080">
    <property type="entry name" value="SDRFAMILY"/>
</dbReference>
<comment type="caution">
    <text evidence="5">The sequence shown here is derived from an EMBL/GenBank/DDBJ whole genome shotgun (WGS) entry which is preliminary data.</text>
</comment>